<dbReference type="Proteomes" id="UP000260773">
    <property type="component" value="Unassembled WGS sequence"/>
</dbReference>
<dbReference type="SUPFAM" id="SSF56784">
    <property type="entry name" value="HAD-like"/>
    <property type="match status" value="1"/>
</dbReference>
<organism evidence="1 2">
    <name type="scientific">Coprococcus catus</name>
    <dbReference type="NCBI Taxonomy" id="116085"/>
    <lineage>
        <taxon>Bacteria</taxon>
        <taxon>Bacillati</taxon>
        <taxon>Bacillota</taxon>
        <taxon>Clostridia</taxon>
        <taxon>Lachnospirales</taxon>
        <taxon>Lachnospiraceae</taxon>
        <taxon>Coprococcus</taxon>
    </lineage>
</organism>
<evidence type="ECO:0000313" key="2">
    <source>
        <dbReference type="Proteomes" id="UP000260773"/>
    </source>
</evidence>
<dbReference type="NCBIfam" id="TIGR01460">
    <property type="entry name" value="HAD-SF-IIA"/>
    <property type="match status" value="1"/>
</dbReference>
<dbReference type="PANTHER" id="PTHR19288">
    <property type="entry name" value="4-NITROPHENYLPHOSPHATASE-RELATED"/>
    <property type="match status" value="1"/>
</dbReference>
<dbReference type="EMBL" id="QVEP01000014">
    <property type="protein sequence ID" value="RGB80077.1"/>
    <property type="molecule type" value="Genomic_DNA"/>
</dbReference>
<accession>A0A3E2TNY7</accession>
<dbReference type="InterPro" id="IPR036412">
    <property type="entry name" value="HAD-like_sf"/>
</dbReference>
<sequence>MEQLRAKKGFIIDMDGVIYHGNRLLPGAKEFVEWLYREEKEFLFLTNSSRYTPKELQKKLEWMGLDVDQSHFYTSALATAAFISTQTPEATAYAVGEHGLQNALYDAGITVNEIHPDYVIIGEADNYCYDHIVKATKFVNEGARLIGTNYDLTGPVEGGIVPACRALMAPIELATGKQAYYVGKPNALMMRTGLRILGVHSEDAAIIGDRMDTDIVAGIESGLDTVLVLSGVTAPGMIEEFPYRPRLVCNGIGDIAALGD</sequence>
<dbReference type="GO" id="GO:0016791">
    <property type="term" value="F:phosphatase activity"/>
    <property type="evidence" value="ECO:0007669"/>
    <property type="project" value="TreeGrafter"/>
</dbReference>
<dbReference type="GO" id="GO:0005737">
    <property type="term" value="C:cytoplasm"/>
    <property type="evidence" value="ECO:0007669"/>
    <property type="project" value="TreeGrafter"/>
</dbReference>
<dbReference type="PANTHER" id="PTHR19288:SF46">
    <property type="entry name" value="HALOACID DEHALOGENASE-LIKE HYDROLASE DOMAIN-CONTAINING PROTEIN 2"/>
    <property type="match status" value="1"/>
</dbReference>
<gene>
    <name evidence="1" type="ORF">DW070_07715</name>
</gene>
<dbReference type="CDD" id="cd07530">
    <property type="entry name" value="HAD_Pase_UmpH-like"/>
    <property type="match status" value="1"/>
</dbReference>
<keyword evidence="1" id="KW-0378">Hydrolase</keyword>
<dbReference type="RefSeq" id="WP_117528167.1">
    <property type="nucleotide sequence ID" value="NZ_JAQDKA010000005.1"/>
</dbReference>
<dbReference type="InterPro" id="IPR006357">
    <property type="entry name" value="HAD-SF_hydro_IIA"/>
</dbReference>
<proteinExistence type="predicted"/>
<evidence type="ECO:0000313" key="1">
    <source>
        <dbReference type="EMBL" id="RGB80077.1"/>
    </source>
</evidence>
<dbReference type="AlphaFoldDB" id="A0A3E2TNY7"/>
<reference evidence="1 2" key="1">
    <citation type="submission" date="2018-08" db="EMBL/GenBank/DDBJ databases">
        <title>A genome reference for cultivated species of the human gut microbiota.</title>
        <authorList>
            <person name="Zou Y."/>
            <person name="Xue W."/>
            <person name="Luo G."/>
        </authorList>
    </citation>
    <scope>NUCLEOTIDE SEQUENCE [LARGE SCALE GENOMIC DNA]</scope>
    <source>
        <strain evidence="1 2">AF45-17</strain>
    </source>
</reference>
<dbReference type="InterPro" id="IPR023214">
    <property type="entry name" value="HAD_sf"/>
</dbReference>
<dbReference type="Pfam" id="PF13242">
    <property type="entry name" value="Hydrolase_like"/>
    <property type="match status" value="1"/>
</dbReference>
<dbReference type="Pfam" id="PF13344">
    <property type="entry name" value="Hydrolase_6"/>
    <property type="match status" value="1"/>
</dbReference>
<name>A0A3E2TNY7_9FIRM</name>
<comment type="caution">
    <text evidence="1">The sequence shown here is derived from an EMBL/GenBank/DDBJ whole genome shotgun (WGS) entry which is preliminary data.</text>
</comment>
<dbReference type="Gene3D" id="3.40.50.1000">
    <property type="entry name" value="HAD superfamily/HAD-like"/>
    <property type="match status" value="2"/>
</dbReference>
<protein>
    <submittedName>
        <fullName evidence="1">HAD family hydrolase</fullName>
    </submittedName>
</protein>